<name>A0A2K9P448_9FIRM</name>
<accession>A0A2K9P448</accession>
<gene>
    <name evidence="2" type="ORF">B9O19_01887</name>
</gene>
<dbReference type="InterPro" id="IPR011055">
    <property type="entry name" value="Dup_hybrid_motif"/>
</dbReference>
<dbReference type="KEGG" id="mpec:B9O19_01887"/>
<evidence type="ECO:0000259" key="1">
    <source>
        <dbReference type="Pfam" id="PF01551"/>
    </source>
</evidence>
<feature type="domain" description="M23ase beta-sheet core" evidence="1">
    <location>
        <begin position="54"/>
        <end position="151"/>
    </location>
</feature>
<keyword evidence="3" id="KW-1185">Reference proteome</keyword>
<dbReference type="Gene3D" id="2.70.70.10">
    <property type="entry name" value="Glucose Permease (Domain IIA)"/>
    <property type="match status" value="1"/>
</dbReference>
<organism evidence="2 3">
    <name type="scientific">Monoglobus pectinilyticus</name>
    <dbReference type="NCBI Taxonomy" id="1981510"/>
    <lineage>
        <taxon>Bacteria</taxon>
        <taxon>Bacillati</taxon>
        <taxon>Bacillota</taxon>
        <taxon>Clostridia</taxon>
        <taxon>Monoglobales</taxon>
        <taxon>Monoglobaceae</taxon>
        <taxon>Monoglobus</taxon>
    </lineage>
</organism>
<protein>
    <submittedName>
        <fullName evidence="2">Peptidase M23</fullName>
    </submittedName>
</protein>
<dbReference type="SUPFAM" id="SSF51261">
    <property type="entry name" value="Duplicated hybrid motif"/>
    <property type="match status" value="1"/>
</dbReference>
<evidence type="ECO:0000313" key="3">
    <source>
        <dbReference type="Proteomes" id="UP000235589"/>
    </source>
</evidence>
<evidence type="ECO:0000313" key="2">
    <source>
        <dbReference type="EMBL" id="AUO20036.1"/>
    </source>
</evidence>
<dbReference type="Gene3D" id="2.60.40.10">
    <property type="entry name" value="Immunoglobulins"/>
    <property type="match status" value="1"/>
</dbReference>
<dbReference type="SUPFAM" id="SSF49299">
    <property type="entry name" value="PKD domain"/>
    <property type="match status" value="1"/>
</dbReference>
<dbReference type="EMBL" id="CP020991">
    <property type="protein sequence ID" value="AUO20036.1"/>
    <property type="molecule type" value="Genomic_DNA"/>
</dbReference>
<reference evidence="2 3" key="1">
    <citation type="submission" date="2017-04" db="EMBL/GenBank/DDBJ databases">
        <title>Monoglobus pectinilyticus 14 draft genome.</title>
        <authorList>
            <person name="Kim C."/>
            <person name="Rosendale D.I."/>
            <person name="Kelly W.J."/>
            <person name="Tannock G.W."/>
            <person name="Patchett M.L."/>
            <person name="Jordens J.Z."/>
        </authorList>
    </citation>
    <scope>NUCLEOTIDE SEQUENCE [LARGE SCALE GENOMIC DNA]</scope>
    <source>
        <strain evidence="2 3">14</strain>
    </source>
</reference>
<dbReference type="InterPro" id="IPR050570">
    <property type="entry name" value="Cell_wall_metabolism_enzyme"/>
</dbReference>
<dbReference type="InterPro" id="IPR016047">
    <property type="entry name" value="M23ase_b-sheet_dom"/>
</dbReference>
<dbReference type="OrthoDB" id="9809488at2"/>
<dbReference type="InterPro" id="IPR013783">
    <property type="entry name" value="Ig-like_fold"/>
</dbReference>
<dbReference type="PANTHER" id="PTHR21666">
    <property type="entry name" value="PEPTIDASE-RELATED"/>
    <property type="match status" value="1"/>
</dbReference>
<dbReference type="GO" id="GO:0004222">
    <property type="term" value="F:metalloendopeptidase activity"/>
    <property type="evidence" value="ECO:0007669"/>
    <property type="project" value="TreeGrafter"/>
</dbReference>
<dbReference type="Proteomes" id="UP000235589">
    <property type="component" value="Chromosome"/>
</dbReference>
<dbReference type="RefSeq" id="WP_158648976.1">
    <property type="nucleotide sequence ID" value="NZ_CP020991.1"/>
</dbReference>
<sequence>MKRKLVGWIMCIMLFISVLPNLAVSAGESWWWPCPSALSYSSGYGMRTYNGVTRFHRGVDIPGTRGSQVIASRSGIARIANTNNPFANDRGRCVVIDHEDGYYSVYQHMSDYAINDNVRVMQGQVIGYVGGSGSGGEYTYNAHLHFEVHKYSPNNALTILNLDWSQGVNTPVTSTDPKAFINPNAPRPSGEAPSNITIKANKTSIEVGDTVTFTYTISNANSRYVGIDWAGGSRYYSIPLSNSSGTVSYTFTLPGTYCVITEGSNEYGYNCCGGVYITVKAKEITASISANYTSIGVGDTVTFDYYINNATSYRGLGIDYAGGSRYFSQSLDQTSGSVSHTFTKPGLYCCIVEGYNTDVYNCSPGVYVKVVDSKPIDMTISVDETNINIGDTVTFKYAIIGATVKHIGIDYADGTRYNSIRTYQDSGSISYTFTQTGLYCCIIEGYNNIGYDCSPGIYIRVTEPYQSPTTFTTYTDNDSYRRFHTEITNLTCDAEYIVASYDSGGQLLEMSNSGISAGEGGCEMTLPKHSGEKYIKVFLWDSLKGMKPLTEVEKITL</sequence>
<dbReference type="PANTHER" id="PTHR21666:SF270">
    <property type="entry name" value="MUREIN HYDROLASE ACTIVATOR ENVC"/>
    <property type="match status" value="1"/>
</dbReference>
<dbReference type="Pfam" id="PF01551">
    <property type="entry name" value="Peptidase_M23"/>
    <property type="match status" value="1"/>
</dbReference>
<dbReference type="InterPro" id="IPR035986">
    <property type="entry name" value="PKD_dom_sf"/>
</dbReference>
<dbReference type="GeneID" id="98063264"/>
<dbReference type="CDD" id="cd12797">
    <property type="entry name" value="M23_peptidase"/>
    <property type="match status" value="1"/>
</dbReference>
<proteinExistence type="predicted"/>
<dbReference type="AlphaFoldDB" id="A0A2K9P448"/>